<keyword evidence="2" id="KW-0808">Transferase</keyword>
<keyword evidence="4" id="KW-1185">Reference proteome</keyword>
<gene>
    <name evidence="1" type="ORF">ABTW24_13495</name>
    <name evidence="2" type="ORF">NCTC11429_02281</name>
</gene>
<dbReference type="InterPro" id="IPR039367">
    <property type="entry name" value="Och1-like"/>
</dbReference>
<dbReference type="STRING" id="1123265.GCA_000686625_01145"/>
<dbReference type="GO" id="GO:0006487">
    <property type="term" value="P:protein N-linked glycosylation"/>
    <property type="evidence" value="ECO:0007669"/>
    <property type="project" value="TreeGrafter"/>
</dbReference>
<dbReference type="Proteomes" id="UP000308196">
    <property type="component" value="Chromosome"/>
</dbReference>
<dbReference type="PANTHER" id="PTHR31834">
    <property type="entry name" value="INITIATION-SPECIFIC ALPHA-1,6-MANNOSYLTRANSFERASE"/>
    <property type="match status" value="1"/>
</dbReference>
<sequence>MAIPKVIYQTFKTQQIPWLTKLYIKSFRRKNKGYSYEFYDDRRVDEFIKDSFDEEVYKAYSKLQIGAAKADFFRYAILYKKGGIYLDLDSDILVKLDEHLSDEDYAVITREKNHQNLFAQWALIFDKEHPFLERTIEYIVENIQQNKFPHDVHGMTGPTVYTRAINDVIAENPAVSYRIVPDDYRGIMKFKYKLGKLLIYGDRSQHWKKLQKVIPVIKTED</sequence>
<dbReference type="InterPro" id="IPR007577">
    <property type="entry name" value="GlycoTrfase_DXD_sugar-bd_CS"/>
</dbReference>
<dbReference type="EMBL" id="JBEOQB010000003">
    <property type="protein sequence ID" value="MEZ0452612.1"/>
    <property type="molecule type" value="Genomic_DNA"/>
</dbReference>
<dbReference type="AlphaFoldDB" id="A0A4V6KQS0"/>
<reference evidence="2 3" key="1">
    <citation type="submission" date="2019-05" db="EMBL/GenBank/DDBJ databases">
        <authorList>
            <consortium name="Pathogen Informatics"/>
        </authorList>
    </citation>
    <scope>NUCLEOTIDE SEQUENCE [LARGE SCALE GENOMIC DNA]</scope>
    <source>
        <strain evidence="2 3">NCTC11429</strain>
    </source>
</reference>
<dbReference type="Gene3D" id="3.90.550.20">
    <property type="match status" value="1"/>
</dbReference>
<dbReference type="SUPFAM" id="SSF53448">
    <property type="entry name" value="Nucleotide-diphospho-sugar transferases"/>
    <property type="match status" value="1"/>
</dbReference>
<dbReference type="InterPro" id="IPR029044">
    <property type="entry name" value="Nucleotide-diphossugar_trans"/>
</dbReference>
<evidence type="ECO:0000313" key="2">
    <source>
        <dbReference type="EMBL" id="VTR40078.1"/>
    </source>
</evidence>
<accession>A0A4V6KQS0</accession>
<protein>
    <submittedName>
        <fullName evidence="1">Glycosyltransferase</fullName>
    </submittedName>
    <submittedName>
        <fullName evidence="2">Mannosyltransferase OCH1 and related enzymes</fullName>
    </submittedName>
</protein>
<evidence type="ECO:0000313" key="4">
    <source>
        <dbReference type="Proteomes" id="UP001566204"/>
    </source>
</evidence>
<proteinExistence type="predicted"/>
<dbReference type="RefSeq" id="WP_028072111.1">
    <property type="nucleotide sequence ID" value="NZ_CP158797.1"/>
</dbReference>
<dbReference type="EMBL" id="LR590484">
    <property type="protein sequence ID" value="VTR40078.1"/>
    <property type="molecule type" value="Genomic_DNA"/>
</dbReference>
<dbReference type="Pfam" id="PF04488">
    <property type="entry name" value="Gly_transf_sug"/>
    <property type="match status" value="1"/>
</dbReference>
<reference evidence="1 4" key="2">
    <citation type="submission" date="2024-06" db="EMBL/GenBank/DDBJ databases">
        <title>Soil Sphingobacterium thalpophilum.</title>
        <authorList>
            <person name="Yang J."/>
            <person name="Li J."/>
        </authorList>
    </citation>
    <scope>NUCLEOTIDE SEQUENCE [LARGE SCALE GENOMIC DNA]</scope>
    <source>
        <strain evidence="1 4">22g91tb</strain>
    </source>
</reference>
<evidence type="ECO:0000313" key="3">
    <source>
        <dbReference type="Proteomes" id="UP000308196"/>
    </source>
</evidence>
<evidence type="ECO:0000313" key="1">
    <source>
        <dbReference type="EMBL" id="MEZ0452612.1"/>
    </source>
</evidence>
<dbReference type="GO" id="GO:0000009">
    <property type="term" value="F:alpha-1,6-mannosyltransferase activity"/>
    <property type="evidence" value="ECO:0007669"/>
    <property type="project" value="InterPro"/>
</dbReference>
<dbReference type="Proteomes" id="UP001566204">
    <property type="component" value="Unassembled WGS sequence"/>
</dbReference>
<dbReference type="GeneID" id="78463002"/>
<name>A0A4V6KQS0_9SPHI</name>
<keyword evidence="2" id="KW-0328">Glycosyltransferase</keyword>
<dbReference type="PANTHER" id="PTHR31834:SF1">
    <property type="entry name" value="INITIATION-SPECIFIC ALPHA-1,6-MANNOSYLTRANSFERASE"/>
    <property type="match status" value="1"/>
</dbReference>
<dbReference type="KEGG" id="stha:NCTC11429_02281"/>
<organism evidence="2 3">
    <name type="scientific">Sphingobacterium thalpophilum</name>
    <dbReference type="NCBI Taxonomy" id="259"/>
    <lineage>
        <taxon>Bacteria</taxon>
        <taxon>Pseudomonadati</taxon>
        <taxon>Bacteroidota</taxon>
        <taxon>Sphingobacteriia</taxon>
        <taxon>Sphingobacteriales</taxon>
        <taxon>Sphingobacteriaceae</taxon>
        <taxon>Sphingobacterium</taxon>
    </lineage>
</organism>